<organism evidence="1 2">
    <name type="scientific">Pseudomonas saponiphila</name>
    <dbReference type="NCBI Taxonomy" id="556534"/>
    <lineage>
        <taxon>Bacteria</taxon>
        <taxon>Pseudomonadati</taxon>
        <taxon>Pseudomonadota</taxon>
        <taxon>Gammaproteobacteria</taxon>
        <taxon>Pseudomonadales</taxon>
        <taxon>Pseudomonadaceae</taxon>
        <taxon>Pseudomonas</taxon>
    </lineage>
</organism>
<dbReference type="Proteomes" id="UP000198982">
    <property type="component" value="Unassembled WGS sequence"/>
</dbReference>
<reference evidence="2" key="1">
    <citation type="submission" date="2016-10" db="EMBL/GenBank/DDBJ databases">
        <authorList>
            <person name="Varghese N."/>
            <person name="Submissions S."/>
        </authorList>
    </citation>
    <scope>NUCLEOTIDE SEQUENCE [LARGE SCALE GENOMIC DNA]</scope>
    <source>
        <strain evidence="2">DSM 9751</strain>
    </source>
</reference>
<sequence>MDDKLESQSPTKPSSTLYCRLKVRLLQQAYFTGYAKKQIPRSIRRLLARTEIHRAWLDGYNGCFTQDGIKYGPANPYSAEKHDSALMERFGAAEFELPC</sequence>
<dbReference type="EMBL" id="FNTJ01000003">
    <property type="protein sequence ID" value="SED27872.1"/>
    <property type="molecule type" value="Genomic_DNA"/>
</dbReference>
<gene>
    <name evidence="1" type="ORF">SAMN05216178_6588</name>
</gene>
<dbReference type="AlphaFoldDB" id="A0A1H4ZCG3"/>
<dbReference type="RefSeq" id="WP_092320632.1">
    <property type="nucleotide sequence ID" value="NZ_FNTJ01000003.1"/>
</dbReference>
<protein>
    <submittedName>
        <fullName evidence="1">Uncharacterized protein</fullName>
    </submittedName>
</protein>
<evidence type="ECO:0000313" key="1">
    <source>
        <dbReference type="EMBL" id="SED27872.1"/>
    </source>
</evidence>
<accession>A0A1H4ZCG3</accession>
<proteinExistence type="predicted"/>
<keyword evidence="2" id="KW-1185">Reference proteome</keyword>
<evidence type="ECO:0000313" key="2">
    <source>
        <dbReference type="Proteomes" id="UP000198982"/>
    </source>
</evidence>
<name>A0A1H4ZCG3_9PSED</name>